<feature type="compositionally biased region" description="Acidic residues" evidence="5">
    <location>
        <begin position="149"/>
        <end position="159"/>
    </location>
</feature>
<evidence type="ECO:0000256" key="1">
    <source>
        <dbReference type="ARBA" id="ARBA00004196"/>
    </source>
</evidence>
<dbReference type="GO" id="GO:0005886">
    <property type="term" value="C:plasma membrane"/>
    <property type="evidence" value="ECO:0007669"/>
    <property type="project" value="TreeGrafter"/>
</dbReference>
<protein>
    <submittedName>
        <fullName evidence="9">Copper resistance protein CopC</fullName>
    </submittedName>
</protein>
<dbReference type="GO" id="GO:0046688">
    <property type="term" value="P:response to copper ion"/>
    <property type="evidence" value="ECO:0007669"/>
    <property type="project" value="InterPro"/>
</dbReference>
<evidence type="ECO:0000313" key="9">
    <source>
        <dbReference type="EMBL" id="RID86140.1"/>
    </source>
</evidence>
<keyword evidence="2" id="KW-0479">Metal-binding</keyword>
<organism evidence="9 10">
    <name type="scientific">Peribacillus asahii</name>
    <dbReference type="NCBI Taxonomy" id="228899"/>
    <lineage>
        <taxon>Bacteria</taxon>
        <taxon>Bacillati</taxon>
        <taxon>Bacillota</taxon>
        <taxon>Bacilli</taxon>
        <taxon>Bacillales</taxon>
        <taxon>Bacillaceae</taxon>
        <taxon>Peribacillus</taxon>
    </lineage>
</organism>
<evidence type="ECO:0000256" key="7">
    <source>
        <dbReference type="SAM" id="SignalP"/>
    </source>
</evidence>
<keyword evidence="6" id="KW-1133">Transmembrane helix</keyword>
<evidence type="ECO:0000259" key="8">
    <source>
        <dbReference type="Pfam" id="PF04234"/>
    </source>
</evidence>
<keyword evidence="10" id="KW-1185">Reference proteome</keyword>
<accession>A0A398BEK4</accession>
<dbReference type="InterPro" id="IPR032694">
    <property type="entry name" value="CopC/D"/>
</dbReference>
<sequence>MKVKKILLATFIFIFAISTNAFAHTHLGSSSPKDGQVVTEELREITLNFEGKIEQGSKFELSNTQGQSIPIENISIDKGKMTGNLANPLENGEYLVNWNIIGADGHPIEGEFSFTVNISGSETPAEPSNETEQSMQEEAINEHEHEQTDEQLASEETEETKESQLPSYLIPTIIIVLIMVIIGAFFGLRRKK</sequence>
<feature type="transmembrane region" description="Helical" evidence="6">
    <location>
        <begin position="168"/>
        <end position="188"/>
    </location>
</feature>
<keyword evidence="6" id="KW-0812">Transmembrane</keyword>
<keyword evidence="3 7" id="KW-0732">Signal</keyword>
<feature type="chain" id="PRO_5017409000" evidence="7">
    <location>
        <begin position="24"/>
        <end position="192"/>
    </location>
</feature>
<dbReference type="InterPro" id="IPR014756">
    <property type="entry name" value="Ig_E-set"/>
</dbReference>
<feature type="domain" description="CopC" evidence="8">
    <location>
        <begin position="24"/>
        <end position="116"/>
    </location>
</feature>
<dbReference type="InterPro" id="IPR007348">
    <property type="entry name" value="CopC_dom"/>
</dbReference>
<dbReference type="PANTHER" id="PTHR34820:SF4">
    <property type="entry name" value="INNER MEMBRANE PROTEIN YEBZ"/>
    <property type="match status" value="1"/>
</dbReference>
<feature type="region of interest" description="Disordered" evidence="5">
    <location>
        <begin position="118"/>
        <end position="163"/>
    </location>
</feature>
<evidence type="ECO:0000313" key="10">
    <source>
        <dbReference type="Proteomes" id="UP000266016"/>
    </source>
</evidence>
<reference evidence="9 10" key="1">
    <citation type="submission" date="2018-08" db="EMBL/GenBank/DDBJ databases">
        <title>Bacillus jemisoniae sp. nov., Bacillus chryseoplanitiae sp. nov., Bacillus resnikiae sp. nov., and Bacillus frankliniae sp. nov., isolated from Viking spacecraft and associated surfaces.</title>
        <authorList>
            <person name="Seuylemezian A."/>
            <person name="Vaishampayan P."/>
        </authorList>
    </citation>
    <scope>NUCLEOTIDE SEQUENCE [LARGE SCALE GENOMIC DNA]</scope>
    <source>
        <strain evidence="9 10">MA001</strain>
    </source>
</reference>
<dbReference type="Gene3D" id="2.60.40.1220">
    <property type="match status" value="1"/>
</dbReference>
<dbReference type="InterPro" id="IPR014755">
    <property type="entry name" value="Cu-Rt/internalin_Ig-like"/>
</dbReference>
<dbReference type="GO" id="GO:0005507">
    <property type="term" value="F:copper ion binding"/>
    <property type="evidence" value="ECO:0007669"/>
    <property type="project" value="InterPro"/>
</dbReference>
<evidence type="ECO:0000256" key="5">
    <source>
        <dbReference type="SAM" id="MobiDB-lite"/>
    </source>
</evidence>
<gene>
    <name evidence="9" type="ORF">D1953_10230</name>
</gene>
<dbReference type="Pfam" id="PF04234">
    <property type="entry name" value="CopC"/>
    <property type="match status" value="1"/>
</dbReference>
<comment type="subcellular location">
    <subcellularLocation>
        <location evidence="1">Cell envelope</location>
    </subcellularLocation>
</comment>
<dbReference type="GO" id="GO:0006825">
    <property type="term" value="P:copper ion transport"/>
    <property type="evidence" value="ECO:0007669"/>
    <property type="project" value="InterPro"/>
</dbReference>
<comment type="caution">
    <text evidence="9">The sequence shown here is derived from an EMBL/GenBank/DDBJ whole genome shotgun (WGS) entry which is preliminary data.</text>
</comment>
<name>A0A398BEK4_9BACI</name>
<feature type="signal peptide" evidence="7">
    <location>
        <begin position="1"/>
        <end position="23"/>
    </location>
</feature>
<dbReference type="AlphaFoldDB" id="A0A398BEK4"/>
<keyword evidence="6" id="KW-0472">Membrane</keyword>
<dbReference type="GO" id="GO:0030313">
    <property type="term" value="C:cell envelope"/>
    <property type="evidence" value="ECO:0007669"/>
    <property type="project" value="UniProtKB-SubCell"/>
</dbReference>
<keyword evidence="4" id="KW-0186">Copper</keyword>
<feature type="compositionally biased region" description="Polar residues" evidence="5">
    <location>
        <begin position="118"/>
        <end position="136"/>
    </location>
</feature>
<dbReference type="Proteomes" id="UP000266016">
    <property type="component" value="Unassembled WGS sequence"/>
</dbReference>
<evidence type="ECO:0000256" key="4">
    <source>
        <dbReference type="ARBA" id="ARBA00023008"/>
    </source>
</evidence>
<dbReference type="SUPFAM" id="SSF81296">
    <property type="entry name" value="E set domains"/>
    <property type="match status" value="1"/>
</dbReference>
<dbReference type="PANTHER" id="PTHR34820">
    <property type="entry name" value="INNER MEMBRANE PROTEIN YEBZ"/>
    <property type="match status" value="1"/>
</dbReference>
<evidence type="ECO:0000256" key="6">
    <source>
        <dbReference type="SAM" id="Phobius"/>
    </source>
</evidence>
<dbReference type="GO" id="GO:0042597">
    <property type="term" value="C:periplasmic space"/>
    <property type="evidence" value="ECO:0007669"/>
    <property type="project" value="InterPro"/>
</dbReference>
<evidence type="ECO:0000256" key="3">
    <source>
        <dbReference type="ARBA" id="ARBA00022729"/>
    </source>
</evidence>
<dbReference type="EMBL" id="QWVS01000016">
    <property type="protein sequence ID" value="RID86140.1"/>
    <property type="molecule type" value="Genomic_DNA"/>
</dbReference>
<evidence type="ECO:0000256" key="2">
    <source>
        <dbReference type="ARBA" id="ARBA00022723"/>
    </source>
</evidence>
<proteinExistence type="predicted"/>